<feature type="compositionally biased region" description="Low complexity" evidence="2">
    <location>
        <begin position="359"/>
        <end position="378"/>
    </location>
</feature>
<sequence>MANGFQSNPTTYSELQTTADKGRDLGAAFLGRDTADLHARSGCLCLRTPRRGPEACLRPFGVHCIQHLYLDFRLCRLSAVSGCSSARGDSMEDGGSSTTTLLVSLRERERVFYTAGRLPARLPQGEGVISWSCRDREAAWICSATRRLGLDVDSFTLAVALLDRVICGTRVPTKYVNCVAAACLSLAKKLCEDHEEDASLYLQRLRLSYSARELKRMELRILDLLGWDAHLPSFDRFLVALLKSMGGEWLMSPLRVHVEAIVCDSSVMSQFAPSTLALSVVSLLVEATSKQWMPAIQAQIRLCKTDPCELLRCRERLSSVWSRTLVPSLSPFELLSPAPDPPTTTVSTATCRGPSLVVTSSPGGNTTTTSAATEAITSPRAPQPTPC</sequence>
<evidence type="ECO:0000259" key="3">
    <source>
        <dbReference type="SMART" id="SM00385"/>
    </source>
</evidence>
<dbReference type="InterPro" id="IPR013763">
    <property type="entry name" value="Cyclin-like_dom"/>
</dbReference>
<protein>
    <recommendedName>
        <fullName evidence="3">Cyclin-like domain-containing protein</fullName>
    </recommendedName>
</protein>
<organism evidence="4 5">
    <name type="scientific">Ancylostoma ceylanicum</name>
    <dbReference type="NCBI Taxonomy" id="53326"/>
    <lineage>
        <taxon>Eukaryota</taxon>
        <taxon>Metazoa</taxon>
        <taxon>Ecdysozoa</taxon>
        <taxon>Nematoda</taxon>
        <taxon>Chromadorea</taxon>
        <taxon>Rhabditida</taxon>
        <taxon>Rhabditina</taxon>
        <taxon>Rhabditomorpha</taxon>
        <taxon>Strongyloidea</taxon>
        <taxon>Ancylostomatidae</taxon>
        <taxon>Ancylostomatinae</taxon>
        <taxon>Ancylostoma</taxon>
    </lineage>
</organism>
<dbReference type="InterPro" id="IPR036915">
    <property type="entry name" value="Cyclin-like_sf"/>
</dbReference>
<reference evidence="5" key="1">
    <citation type="journal article" date="2015" name="Nat. Genet.">
        <title>The genome and transcriptome of the zoonotic hookworm Ancylostoma ceylanicum identify infection-specific gene families.</title>
        <authorList>
            <person name="Schwarz E.M."/>
            <person name="Hu Y."/>
            <person name="Antoshechkin I."/>
            <person name="Miller M.M."/>
            <person name="Sternberg P.W."/>
            <person name="Aroian R.V."/>
        </authorList>
    </citation>
    <scope>NUCLEOTIDE SEQUENCE</scope>
    <source>
        <strain evidence="5">HY135</strain>
    </source>
</reference>
<dbReference type="AlphaFoldDB" id="A0A016WG87"/>
<evidence type="ECO:0000256" key="2">
    <source>
        <dbReference type="SAM" id="MobiDB-lite"/>
    </source>
</evidence>
<dbReference type="InterPro" id="IPR006671">
    <property type="entry name" value="Cyclin_N"/>
</dbReference>
<comment type="similarity">
    <text evidence="1">Belongs to the cyclin family.</text>
</comment>
<dbReference type="EMBL" id="JARK01000307">
    <property type="protein sequence ID" value="EYC38606.1"/>
    <property type="molecule type" value="Genomic_DNA"/>
</dbReference>
<keyword evidence="1" id="KW-0195">Cyclin</keyword>
<evidence type="ECO:0000313" key="5">
    <source>
        <dbReference type="Proteomes" id="UP000024635"/>
    </source>
</evidence>
<proteinExistence type="inferred from homology"/>
<gene>
    <name evidence="4" type="primary">Acey_s0707.g1705</name>
    <name evidence="4" type="synonym">Acey-R02F2.1</name>
    <name evidence="4" type="ORF">Y032_0707g1705</name>
</gene>
<dbReference type="Gene3D" id="1.10.472.10">
    <property type="entry name" value="Cyclin-like"/>
    <property type="match status" value="2"/>
</dbReference>
<dbReference type="OrthoDB" id="769138at2759"/>
<dbReference type="PANTHER" id="PTHR10177">
    <property type="entry name" value="CYCLINS"/>
    <property type="match status" value="1"/>
</dbReference>
<dbReference type="SUPFAM" id="SSF47954">
    <property type="entry name" value="Cyclin-like"/>
    <property type="match status" value="1"/>
</dbReference>
<dbReference type="Proteomes" id="UP000024635">
    <property type="component" value="Unassembled WGS sequence"/>
</dbReference>
<comment type="caution">
    <text evidence="4">The sequence shown here is derived from an EMBL/GenBank/DDBJ whole genome shotgun (WGS) entry which is preliminary data.</text>
</comment>
<keyword evidence="5" id="KW-1185">Reference proteome</keyword>
<evidence type="ECO:0000313" key="4">
    <source>
        <dbReference type="EMBL" id="EYC38606.1"/>
    </source>
</evidence>
<feature type="region of interest" description="Disordered" evidence="2">
    <location>
        <begin position="353"/>
        <end position="387"/>
    </location>
</feature>
<name>A0A016WG87_9BILA</name>
<accession>A0A016WG87</accession>
<dbReference type="Pfam" id="PF00134">
    <property type="entry name" value="Cyclin_N"/>
    <property type="match status" value="1"/>
</dbReference>
<feature type="domain" description="Cyclin-like" evidence="3">
    <location>
        <begin position="139"/>
        <end position="223"/>
    </location>
</feature>
<dbReference type="InterPro" id="IPR039361">
    <property type="entry name" value="Cyclin"/>
</dbReference>
<dbReference type="STRING" id="53326.A0A016WG87"/>
<dbReference type="SMART" id="SM00385">
    <property type="entry name" value="CYCLIN"/>
    <property type="match status" value="1"/>
</dbReference>
<evidence type="ECO:0000256" key="1">
    <source>
        <dbReference type="RuleBase" id="RU000383"/>
    </source>
</evidence>